<evidence type="ECO:0000313" key="1">
    <source>
        <dbReference type="EMBL" id="AKO91128.1"/>
    </source>
</evidence>
<dbReference type="PATRIC" id="fig|135735.6.peg.505"/>
<evidence type="ECO:0000313" key="2">
    <source>
        <dbReference type="Proteomes" id="UP000036202"/>
    </source>
</evidence>
<reference evidence="2" key="2">
    <citation type="submission" date="2015-06" db="EMBL/GenBank/DDBJ databases">
        <title>Genome Sequence of Bacillus endophyticus and Analysis of its Companion Mechanism in the Ketogulonigenium vulgare-Bacillus strain Consortium.</title>
        <authorList>
            <person name="Jia N."/>
            <person name="Du J."/>
            <person name="Ding M.-Z."/>
            <person name="Gao F."/>
            <person name="Yuan Y.-J."/>
        </authorList>
    </citation>
    <scope>NUCLEOTIDE SEQUENCE [LARGE SCALE GENOMIC DNA]</scope>
    <source>
        <strain evidence="2">Hbe603</strain>
    </source>
</reference>
<proteinExistence type="predicted"/>
<accession>A0A1X7FUR7</accession>
<dbReference type="RefSeq" id="WP_019390591.1">
    <property type="nucleotide sequence ID" value="NZ_ALIM01000002.1"/>
</dbReference>
<sequence length="264" mass="29251">MLRKVVLSFLIFLLVFGGVSSISAEGKKKGSSGVEIPGATLNIGKENTYPNSNHDSPSLQPSELTKELIETSNVKIESPDLIRMLNESSISSNPLSLGFKATVYLGEWPLNYQSDETNTNWEYQNINTNRYDNRGVESPAKMYYRQEQQKQVKGGLTADIPNADEVKKMMLLKAQAKTKLPLAFTTVVGAGTKKEREYTVPAKKFAQLHSYVPAVSEKGKVTYGEVYLVIKGTKRTIVVKNVTSQGIGAWIPVQDHLSFTYHVS</sequence>
<reference evidence="1 2" key="1">
    <citation type="journal article" date="2015" name="PLoS ONE">
        <title>Genome Sequence of Bacillus endophyticus and Analysis of Its Companion Mechanism in the Ketogulonigenium vulgare-Bacillus Strain Consortium.</title>
        <authorList>
            <person name="Jia N."/>
            <person name="Du J."/>
            <person name="Ding M.Z."/>
            <person name="Gao F."/>
            <person name="Yuan Y.J."/>
        </authorList>
    </citation>
    <scope>NUCLEOTIDE SEQUENCE [LARGE SCALE GENOMIC DNA]</scope>
    <source>
        <strain evidence="1 2">Hbe603</strain>
    </source>
</reference>
<dbReference type="KEGG" id="beo:BEH_02720"/>
<accession>A0A0H4KS70</accession>
<dbReference type="OrthoDB" id="2690238at2"/>
<dbReference type="InterPro" id="IPR025548">
    <property type="entry name" value="YfkD"/>
</dbReference>
<protein>
    <submittedName>
        <fullName evidence="1">Uncharacterized protein</fullName>
    </submittedName>
</protein>
<name>A0A1X7FUR7_9BACI</name>
<keyword evidence="2" id="KW-1185">Reference proteome</keyword>
<organism evidence="1 2">
    <name type="scientific">Priestia filamentosa</name>
    <dbReference type="NCBI Taxonomy" id="1402861"/>
    <lineage>
        <taxon>Bacteria</taxon>
        <taxon>Bacillati</taxon>
        <taxon>Bacillota</taxon>
        <taxon>Bacilli</taxon>
        <taxon>Bacillales</taxon>
        <taxon>Bacillaceae</taxon>
        <taxon>Priestia</taxon>
    </lineage>
</organism>
<gene>
    <name evidence="1" type="ORF">BEH_02720</name>
</gene>
<dbReference type="Pfam" id="PF14167">
    <property type="entry name" value="YfkD"/>
    <property type="match status" value="1"/>
</dbReference>
<dbReference type="Proteomes" id="UP000036202">
    <property type="component" value="Chromosome"/>
</dbReference>
<dbReference type="AlphaFoldDB" id="A0A1X7FUR7"/>
<dbReference type="EMBL" id="CP011974">
    <property type="protein sequence ID" value="AKO91128.1"/>
    <property type="molecule type" value="Genomic_DNA"/>
</dbReference>
<dbReference type="GeneID" id="93703299"/>